<dbReference type="Gene3D" id="3.30.479.10">
    <property type="entry name" value="6-pyruvoyl tetrahydropterin synthase/QueD"/>
    <property type="match status" value="1"/>
</dbReference>
<evidence type="ECO:0000313" key="7">
    <source>
        <dbReference type="EMBL" id="MFA0791087.1"/>
    </source>
</evidence>
<dbReference type="InterPro" id="IPR038418">
    <property type="entry name" value="6-PTP_synth/QueD_sf"/>
</dbReference>
<evidence type="ECO:0000313" key="8">
    <source>
        <dbReference type="Proteomes" id="UP001569414"/>
    </source>
</evidence>
<dbReference type="RefSeq" id="WP_371843594.1">
    <property type="nucleotide sequence ID" value="NZ_JBGMEL010000010.1"/>
</dbReference>
<protein>
    <recommendedName>
        <fullName evidence="4">6-carboxy-5,6,7,8-tetrahydropterin synthase</fullName>
        <ecNumber evidence="3">4.1.2.50</ecNumber>
    </recommendedName>
    <alternativeName>
        <fullName evidence="5">Queuosine biosynthesis protein QueD</fullName>
    </alternativeName>
</protein>
<dbReference type="SUPFAM" id="SSF55620">
    <property type="entry name" value="Tetrahydrobiopterin biosynthesis enzymes-like"/>
    <property type="match status" value="1"/>
</dbReference>
<evidence type="ECO:0000256" key="1">
    <source>
        <dbReference type="ARBA" id="ARBA00005061"/>
    </source>
</evidence>
<dbReference type="EMBL" id="JBGMEL010000010">
    <property type="protein sequence ID" value="MFA0791087.1"/>
    <property type="molecule type" value="Genomic_DNA"/>
</dbReference>
<dbReference type="Proteomes" id="UP001569414">
    <property type="component" value="Unassembled WGS sequence"/>
</dbReference>
<organism evidence="7 8">
    <name type="scientific">Microbulbifer echini</name>
    <dbReference type="NCBI Taxonomy" id="1529067"/>
    <lineage>
        <taxon>Bacteria</taxon>
        <taxon>Pseudomonadati</taxon>
        <taxon>Pseudomonadota</taxon>
        <taxon>Gammaproteobacteria</taxon>
        <taxon>Cellvibrionales</taxon>
        <taxon>Microbulbiferaceae</taxon>
        <taxon>Microbulbifer</taxon>
    </lineage>
</organism>
<evidence type="ECO:0000256" key="6">
    <source>
        <dbReference type="ARBA" id="ARBA00048807"/>
    </source>
</evidence>
<dbReference type="InterPro" id="IPR007115">
    <property type="entry name" value="6-PTP_synth/QueD"/>
</dbReference>
<dbReference type="EC" id="4.1.2.50" evidence="3"/>
<comment type="catalytic activity">
    <reaction evidence="6">
        <text>7,8-dihydroneopterin 3'-triphosphate + H2O = 6-carboxy-5,6,7,8-tetrahydropterin + triphosphate + acetaldehyde + 2 H(+)</text>
        <dbReference type="Rhea" id="RHEA:27966"/>
        <dbReference type="ChEBI" id="CHEBI:15343"/>
        <dbReference type="ChEBI" id="CHEBI:15377"/>
        <dbReference type="ChEBI" id="CHEBI:15378"/>
        <dbReference type="ChEBI" id="CHEBI:18036"/>
        <dbReference type="ChEBI" id="CHEBI:58462"/>
        <dbReference type="ChEBI" id="CHEBI:61032"/>
        <dbReference type="EC" id="4.1.2.50"/>
    </reaction>
</comment>
<comment type="caution">
    <text evidence="7">The sequence shown here is derived from an EMBL/GenBank/DDBJ whole genome shotgun (WGS) entry which is preliminary data.</text>
</comment>
<comment type="pathway">
    <text evidence="1">Purine metabolism; 7-cyano-7-deazaguanine biosynthesis.</text>
</comment>
<evidence type="ECO:0000256" key="3">
    <source>
        <dbReference type="ARBA" id="ARBA00012982"/>
    </source>
</evidence>
<name>A0ABV4NNH9_9GAMM</name>
<evidence type="ECO:0000256" key="4">
    <source>
        <dbReference type="ARBA" id="ARBA00018141"/>
    </source>
</evidence>
<sequence>MVQCFNITYCIDLNITKKVNYTYIEENRLEEGFVGYRYRVECTCKVKYQDPPLDMSFLKGIFKAEILDFCDHATIIDYQDPFLKQIINPADYTEVIGEELKRKQFLIKNSKIGKLCITPFKPSSENLAKAWYESINNKMTNINPTFEVKFEKIKVWETNNWYTEYQPNI</sequence>
<keyword evidence="8" id="KW-1185">Reference proteome</keyword>
<evidence type="ECO:0000256" key="2">
    <source>
        <dbReference type="ARBA" id="ARBA00008900"/>
    </source>
</evidence>
<proteinExistence type="inferred from homology"/>
<accession>A0ABV4NNH9</accession>
<comment type="similarity">
    <text evidence="2">Belongs to the PTPS family. QueD subfamily.</text>
</comment>
<evidence type="ECO:0000256" key="5">
    <source>
        <dbReference type="ARBA" id="ARBA00031449"/>
    </source>
</evidence>
<gene>
    <name evidence="7" type="ORF">ACCI51_11070</name>
</gene>
<reference evidence="7 8" key="1">
    <citation type="submission" date="2024-08" db="EMBL/GenBank/DDBJ databases">
        <authorList>
            <person name="Ishaq N."/>
        </authorList>
    </citation>
    <scope>NUCLEOTIDE SEQUENCE [LARGE SCALE GENOMIC DNA]</scope>
    <source>
        <strain evidence="7 8">JCM 30400</strain>
    </source>
</reference>
<dbReference type="Pfam" id="PF01242">
    <property type="entry name" value="PTPS"/>
    <property type="match status" value="1"/>
</dbReference>